<evidence type="ECO:0000256" key="4">
    <source>
        <dbReference type="ARBA" id="ARBA00023163"/>
    </source>
</evidence>
<keyword evidence="7" id="KW-1185">Reference proteome</keyword>
<feature type="domain" description="HTH lysR-type" evidence="5">
    <location>
        <begin position="1"/>
        <end position="58"/>
    </location>
</feature>
<evidence type="ECO:0000256" key="3">
    <source>
        <dbReference type="ARBA" id="ARBA00023125"/>
    </source>
</evidence>
<proteinExistence type="inferred from homology"/>
<evidence type="ECO:0000313" key="7">
    <source>
        <dbReference type="Proteomes" id="UP001597440"/>
    </source>
</evidence>
<organism evidence="6 7">
    <name type="scientific">Sphingobacterium tabacisoli</name>
    <dbReference type="NCBI Taxonomy" id="2044855"/>
    <lineage>
        <taxon>Bacteria</taxon>
        <taxon>Pseudomonadati</taxon>
        <taxon>Bacteroidota</taxon>
        <taxon>Sphingobacteriia</taxon>
        <taxon>Sphingobacteriales</taxon>
        <taxon>Sphingobacteriaceae</taxon>
        <taxon>Sphingobacterium</taxon>
    </lineage>
</organism>
<dbReference type="EMBL" id="JBHULD010000014">
    <property type="protein sequence ID" value="MFD2555595.1"/>
    <property type="molecule type" value="Genomic_DNA"/>
</dbReference>
<dbReference type="InterPro" id="IPR036390">
    <property type="entry name" value="WH_DNA-bd_sf"/>
</dbReference>
<dbReference type="Proteomes" id="UP001597440">
    <property type="component" value="Unassembled WGS sequence"/>
</dbReference>
<dbReference type="InterPro" id="IPR000847">
    <property type="entry name" value="LysR_HTH_N"/>
</dbReference>
<evidence type="ECO:0000313" key="6">
    <source>
        <dbReference type="EMBL" id="MFD2555595.1"/>
    </source>
</evidence>
<dbReference type="Pfam" id="PF03466">
    <property type="entry name" value="LysR_substrate"/>
    <property type="match status" value="1"/>
</dbReference>
<protein>
    <submittedName>
        <fullName evidence="6">LysR family transcriptional regulator</fullName>
    </submittedName>
</protein>
<name>A0ABW5L5R7_9SPHI</name>
<evidence type="ECO:0000256" key="2">
    <source>
        <dbReference type="ARBA" id="ARBA00023015"/>
    </source>
</evidence>
<dbReference type="PRINTS" id="PR00039">
    <property type="entry name" value="HTHLYSR"/>
</dbReference>
<dbReference type="PANTHER" id="PTHR30346:SF17">
    <property type="entry name" value="LYSR FAMILY TRANSCRIPTIONAL REGULATOR"/>
    <property type="match status" value="1"/>
</dbReference>
<dbReference type="InterPro" id="IPR005119">
    <property type="entry name" value="LysR_subst-bd"/>
</dbReference>
<dbReference type="PANTHER" id="PTHR30346">
    <property type="entry name" value="TRANSCRIPTIONAL DUAL REGULATOR HCAR-RELATED"/>
    <property type="match status" value="1"/>
</dbReference>
<gene>
    <name evidence="6" type="ORF">ACFSQW_14415</name>
</gene>
<dbReference type="InterPro" id="IPR036388">
    <property type="entry name" value="WH-like_DNA-bd_sf"/>
</dbReference>
<evidence type="ECO:0000259" key="5">
    <source>
        <dbReference type="PROSITE" id="PS50931"/>
    </source>
</evidence>
<dbReference type="Pfam" id="PF00126">
    <property type="entry name" value="HTH_1"/>
    <property type="match status" value="1"/>
</dbReference>
<dbReference type="Gene3D" id="1.10.10.10">
    <property type="entry name" value="Winged helix-like DNA-binding domain superfamily/Winged helix DNA-binding domain"/>
    <property type="match status" value="1"/>
</dbReference>
<sequence length="295" mass="33817">MEIRHLRYFKVLAEELHFGRAAKRLFISQPPLSRQIKELEEELSVKLLTRNNKRVALTEAGKHYLSECEQLLNGLEKAKQQCQQIHLAESGIFNLGYISSISKQRLSELLKQIKELYPLLQVHLFETSSQKQLTALEQGKLDLGIVRAPIIRPMFTQKSLYEDGFVLALSNSRGQKINDDLRDLNLRTSSFISYNSEYAPVYHQKFLEICSRLNFTPIVMHECNTMQSILELVAYDVGIAIVPKTAQQCGIASDIHFLDIPTSTDIKTQIIMTYLSDNPNKLLITISELIYNLFK</sequence>
<keyword evidence="2" id="KW-0805">Transcription regulation</keyword>
<dbReference type="PROSITE" id="PS50931">
    <property type="entry name" value="HTH_LYSR"/>
    <property type="match status" value="1"/>
</dbReference>
<dbReference type="Gene3D" id="3.40.190.10">
    <property type="entry name" value="Periplasmic binding protein-like II"/>
    <property type="match status" value="2"/>
</dbReference>
<comment type="similarity">
    <text evidence="1">Belongs to the LysR transcriptional regulatory family.</text>
</comment>
<dbReference type="CDD" id="cd08414">
    <property type="entry name" value="PBP2_LTTR_aromatics_like"/>
    <property type="match status" value="1"/>
</dbReference>
<keyword evidence="4" id="KW-0804">Transcription</keyword>
<evidence type="ECO:0000256" key="1">
    <source>
        <dbReference type="ARBA" id="ARBA00009437"/>
    </source>
</evidence>
<reference evidence="7" key="1">
    <citation type="journal article" date="2019" name="Int. J. Syst. Evol. Microbiol.">
        <title>The Global Catalogue of Microorganisms (GCM) 10K type strain sequencing project: providing services to taxonomists for standard genome sequencing and annotation.</title>
        <authorList>
            <consortium name="The Broad Institute Genomics Platform"/>
            <consortium name="The Broad Institute Genome Sequencing Center for Infectious Disease"/>
            <person name="Wu L."/>
            <person name="Ma J."/>
        </authorList>
    </citation>
    <scope>NUCLEOTIDE SEQUENCE [LARGE SCALE GENOMIC DNA]</scope>
    <source>
        <strain evidence="7">KCTC 52298</strain>
    </source>
</reference>
<comment type="caution">
    <text evidence="6">The sequence shown here is derived from an EMBL/GenBank/DDBJ whole genome shotgun (WGS) entry which is preliminary data.</text>
</comment>
<accession>A0ABW5L5R7</accession>
<dbReference type="RefSeq" id="WP_210353912.1">
    <property type="nucleotide sequence ID" value="NZ_JAEQMU010000001.1"/>
</dbReference>
<dbReference type="SUPFAM" id="SSF46785">
    <property type="entry name" value="Winged helix' DNA-binding domain"/>
    <property type="match status" value="1"/>
</dbReference>
<keyword evidence="3" id="KW-0238">DNA-binding</keyword>
<dbReference type="SUPFAM" id="SSF53850">
    <property type="entry name" value="Periplasmic binding protein-like II"/>
    <property type="match status" value="1"/>
</dbReference>